<dbReference type="EC" id="2.1.1.-" evidence="6"/>
<comment type="function">
    <text evidence="6">Methylates ribosomal protein L11.</text>
</comment>
<name>A0AAW5JQ26_9FIRM</name>
<dbReference type="CDD" id="cd02440">
    <property type="entry name" value="AdoMet_MTases"/>
    <property type="match status" value="1"/>
</dbReference>
<dbReference type="InterPro" id="IPR004498">
    <property type="entry name" value="Ribosomal_PrmA_MeTrfase"/>
</dbReference>
<evidence type="ECO:0000256" key="5">
    <source>
        <dbReference type="ARBA" id="ARBA00022691"/>
    </source>
</evidence>
<feature type="binding site" evidence="6">
    <location>
        <position position="155"/>
    </location>
    <ligand>
        <name>S-adenosyl-L-methionine</name>
        <dbReference type="ChEBI" id="CHEBI:59789"/>
    </ligand>
</feature>
<evidence type="ECO:0000256" key="1">
    <source>
        <dbReference type="ARBA" id="ARBA00009741"/>
    </source>
</evidence>
<dbReference type="GO" id="GO:0032259">
    <property type="term" value="P:methylation"/>
    <property type="evidence" value="ECO:0007669"/>
    <property type="project" value="UniProtKB-KW"/>
</dbReference>
<sequence>MDPIWLEVTVETTEPELEALAARLTMNGATGLVIEDEEDFKTFLEQNRQYWDYVDDQLLERMKGAARVKFYVTDDADGKKQLETWMAGIDAPYTTARLREEDWATSWQKYYKPMSVGERLYIVPEWEKGEPVPAGRTPLYLNPGLIFGTGSHASTRLCLEGVETYVRPGGRVLDLGCGSGILSIAALLLGAEEAAGVDIDPKAVGVAYENAAMNGIGAGRYTVRAGDVLSDRALAAELAQKRYQLVLANIVADVIIPLSAQVPGLLEPGGMFLCSGIIDTRADEVRAALVSHGLRVTEKKERDGWVAFAATR</sequence>
<dbReference type="PANTHER" id="PTHR43648">
    <property type="entry name" value="ELECTRON TRANSFER FLAVOPROTEIN BETA SUBUNIT LYSINE METHYLTRANSFERASE"/>
    <property type="match status" value="1"/>
</dbReference>
<evidence type="ECO:0000256" key="4">
    <source>
        <dbReference type="ARBA" id="ARBA00022679"/>
    </source>
</evidence>
<dbReference type="Pfam" id="PF06325">
    <property type="entry name" value="PrmA"/>
    <property type="match status" value="1"/>
</dbReference>
<evidence type="ECO:0000256" key="3">
    <source>
        <dbReference type="ARBA" id="ARBA00022603"/>
    </source>
</evidence>
<feature type="binding site" evidence="6">
    <location>
        <position position="198"/>
    </location>
    <ligand>
        <name>S-adenosyl-L-methionine</name>
        <dbReference type="ChEBI" id="CHEBI:59789"/>
    </ligand>
</feature>
<comment type="subcellular location">
    <subcellularLocation>
        <location evidence="6">Cytoplasm</location>
    </subcellularLocation>
</comment>
<dbReference type="SUPFAM" id="SSF53335">
    <property type="entry name" value="S-adenosyl-L-methionine-dependent methyltransferases"/>
    <property type="match status" value="1"/>
</dbReference>
<organism evidence="7 8">
    <name type="scientific">Intestinimonas massiliensis</name>
    <name type="common">ex Afouda et al. 2020</name>
    <dbReference type="NCBI Taxonomy" id="1673721"/>
    <lineage>
        <taxon>Bacteria</taxon>
        <taxon>Bacillati</taxon>
        <taxon>Bacillota</taxon>
        <taxon>Clostridia</taxon>
        <taxon>Eubacteriales</taxon>
        <taxon>Intestinimonas</taxon>
    </lineage>
</organism>
<evidence type="ECO:0000313" key="7">
    <source>
        <dbReference type="EMBL" id="MCQ4771297.1"/>
    </source>
</evidence>
<evidence type="ECO:0000256" key="6">
    <source>
        <dbReference type="HAMAP-Rule" id="MF_00735"/>
    </source>
</evidence>
<evidence type="ECO:0000256" key="2">
    <source>
        <dbReference type="ARBA" id="ARBA00022490"/>
    </source>
</evidence>
<feature type="binding site" evidence="6">
    <location>
        <position position="176"/>
    </location>
    <ligand>
        <name>S-adenosyl-L-methionine</name>
        <dbReference type="ChEBI" id="CHEBI:59789"/>
    </ligand>
</feature>
<dbReference type="GO" id="GO:0008276">
    <property type="term" value="F:protein methyltransferase activity"/>
    <property type="evidence" value="ECO:0007669"/>
    <property type="project" value="UniProtKB-UniRule"/>
</dbReference>
<keyword evidence="7" id="KW-0687">Ribonucleoprotein</keyword>
<dbReference type="AlphaFoldDB" id="A0AAW5JQ26"/>
<dbReference type="GO" id="GO:0005737">
    <property type="term" value="C:cytoplasm"/>
    <property type="evidence" value="ECO:0007669"/>
    <property type="project" value="UniProtKB-SubCell"/>
</dbReference>
<comment type="similarity">
    <text evidence="1 6">Belongs to the methyltransferase superfamily. PrmA family.</text>
</comment>
<dbReference type="PIRSF" id="PIRSF000401">
    <property type="entry name" value="RPL11_MTase"/>
    <property type="match status" value="1"/>
</dbReference>
<keyword evidence="3 6" id="KW-0489">Methyltransferase</keyword>
<dbReference type="RefSeq" id="WP_256304507.1">
    <property type="nucleotide sequence ID" value="NZ_JANFYS010000028.1"/>
</dbReference>
<accession>A0AAW5JQ26</accession>
<dbReference type="Proteomes" id="UP001204562">
    <property type="component" value="Unassembled WGS sequence"/>
</dbReference>
<dbReference type="NCBIfam" id="TIGR00406">
    <property type="entry name" value="prmA"/>
    <property type="match status" value="1"/>
</dbReference>
<keyword evidence="2 6" id="KW-0963">Cytoplasm</keyword>
<evidence type="ECO:0000313" key="8">
    <source>
        <dbReference type="Proteomes" id="UP001204562"/>
    </source>
</evidence>
<dbReference type="InterPro" id="IPR029063">
    <property type="entry name" value="SAM-dependent_MTases_sf"/>
</dbReference>
<reference evidence="7" key="1">
    <citation type="submission" date="2022-06" db="EMBL/GenBank/DDBJ databases">
        <title>Isolation of gut microbiota from human fecal samples.</title>
        <authorList>
            <person name="Pamer E.G."/>
            <person name="Barat B."/>
            <person name="Waligurski E."/>
            <person name="Medina S."/>
            <person name="Paddock L."/>
            <person name="Mostad J."/>
        </authorList>
    </citation>
    <scope>NUCLEOTIDE SEQUENCE</scope>
    <source>
        <strain evidence="7">DFI.9.91</strain>
    </source>
</reference>
<comment type="catalytic activity">
    <reaction evidence="6">
        <text>L-lysyl-[protein] + 3 S-adenosyl-L-methionine = N(6),N(6),N(6)-trimethyl-L-lysyl-[protein] + 3 S-adenosyl-L-homocysteine + 3 H(+)</text>
        <dbReference type="Rhea" id="RHEA:54192"/>
        <dbReference type="Rhea" id="RHEA-COMP:9752"/>
        <dbReference type="Rhea" id="RHEA-COMP:13826"/>
        <dbReference type="ChEBI" id="CHEBI:15378"/>
        <dbReference type="ChEBI" id="CHEBI:29969"/>
        <dbReference type="ChEBI" id="CHEBI:57856"/>
        <dbReference type="ChEBI" id="CHEBI:59789"/>
        <dbReference type="ChEBI" id="CHEBI:61961"/>
    </reaction>
</comment>
<keyword evidence="4 6" id="KW-0808">Transferase</keyword>
<feature type="binding site" evidence="6">
    <location>
        <position position="249"/>
    </location>
    <ligand>
        <name>S-adenosyl-L-methionine</name>
        <dbReference type="ChEBI" id="CHEBI:59789"/>
    </ligand>
</feature>
<dbReference type="PANTHER" id="PTHR43648:SF1">
    <property type="entry name" value="ELECTRON TRANSFER FLAVOPROTEIN BETA SUBUNIT LYSINE METHYLTRANSFERASE"/>
    <property type="match status" value="1"/>
</dbReference>
<dbReference type="HAMAP" id="MF_00735">
    <property type="entry name" value="Methyltr_PrmA"/>
    <property type="match status" value="1"/>
</dbReference>
<keyword evidence="5 6" id="KW-0949">S-adenosyl-L-methionine</keyword>
<keyword evidence="7" id="KW-0689">Ribosomal protein</keyword>
<comment type="caution">
    <text evidence="7">The sequence shown here is derived from an EMBL/GenBank/DDBJ whole genome shotgun (WGS) entry which is preliminary data.</text>
</comment>
<dbReference type="InterPro" id="IPR050078">
    <property type="entry name" value="Ribosomal_L11_MeTrfase_PrmA"/>
</dbReference>
<dbReference type="Gene3D" id="3.40.50.150">
    <property type="entry name" value="Vaccinia Virus protein VP39"/>
    <property type="match status" value="1"/>
</dbReference>
<proteinExistence type="inferred from homology"/>
<gene>
    <name evidence="6 7" type="primary">prmA</name>
    <name evidence="7" type="ORF">NE579_12660</name>
</gene>
<protein>
    <recommendedName>
        <fullName evidence="6">Ribosomal protein L11 methyltransferase</fullName>
        <shortName evidence="6">L11 Mtase</shortName>
        <ecNumber evidence="6">2.1.1.-</ecNumber>
    </recommendedName>
</protein>
<dbReference type="GO" id="GO:0005840">
    <property type="term" value="C:ribosome"/>
    <property type="evidence" value="ECO:0007669"/>
    <property type="project" value="UniProtKB-KW"/>
</dbReference>
<dbReference type="EMBL" id="JANFYS010000028">
    <property type="protein sequence ID" value="MCQ4771297.1"/>
    <property type="molecule type" value="Genomic_DNA"/>
</dbReference>